<evidence type="ECO:0000313" key="2">
    <source>
        <dbReference type="Proteomes" id="UP000010959"/>
    </source>
</evidence>
<dbReference type="PATRIC" id="fig|993516.3.peg.6320"/>
<organism evidence="1 2">
    <name type="scientific">Rhodopirellula baltica SWK14</name>
    <dbReference type="NCBI Taxonomy" id="993516"/>
    <lineage>
        <taxon>Bacteria</taxon>
        <taxon>Pseudomonadati</taxon>
        <taxon>Planctomycetota</taxon>
        <taxon>Planctomycetia</taxon>
        <taxon>Pirellulales</taxon>
        <taxon>Pirellulaceae</taxon>
        <taxon>Rhodopirellula</taxon>
    </lineage>
</organism>
<dbReference type="EMBL" id="AMWG01000165">
    <property type="protein sequence ID" value="ELP30138.1"/>
    <property type="molecule type" value="Genomic_DNA"/>
</dbReference>
<dbReference type="AlphaFoldDB" id="L7C7Y8"/>
<comment type="caution">
    <text evidence="1">The sequence shown here is derived from an EMBL/GenBank/DDBJ whole genome shotgun (WGS) entry which is preliminary data.</text>
</comment>
<reference evidence="1 2" key="1">
    <citation type="journal article" date="2013" name="Mar. Genomics">
        <title>Expression of sulfatases in Rhodopirellula baltica and the diversity of sulfatases in the genus Rhodopirellula.</title>
        <authorList>
            <person name="Wegner C.E."/>
            <person name="Richter-Heitmann T."/>
            <person name="Klindworth A."/>
            <person name="Klockow C."/>
            <person name="Richter M."/>
            <person name="Achstetter T."/>
            <person name="Glockner F.O."/>
            <person name="Harder J."/>
        </authorList>
    </citation>
    <scope>NUCLEOTIDE SEQUENCE [LARGE SCALE GENOMIC DNA]</scope>
    <source>
        <strain evidence="1 2">SWK14</strain>
    </source>
</reference>
<proteinExistence type="predicted"/>
<gene>
    <name evidence="1" type="ORF">RBSWK_05896</name>
</gene>
<accession>L7C7Y8</accession>
<evidence type="ECO:0000313" key="1">
    <source>
        <dbReference type="EMBL" id="ELP30138.1"/>
    </source>
</evidence>
<sequence>MTKDKLPCLLHFISERINLRCCRSVLLKDITTAQNPKPPS</sequence>
<protein>
    <submittedName>
        <fullName evidence="1">Uncharacterized protein</fullName>
    </submittedName>
</protein>
<name>L7C7Y8_RHOBT</name>
<dbReference type="Proteomes" id="UP000010959">
    <property type="component" value="Unassembled WGS sequence"/>
</dbReference>